<evidence type="ECO:0000256" key="4">
    <source>
        <dbReference type="ARBA" id="ARBA00022694"/>
    </source>
</evidence>
<protein>
    <recommendedName>
        <fullName evidence="8">tRNA(Ile)-lysidine synthase</fullName>
        <ecNumber evidence="8">6.3.4.19</ecNumber>
    </recommendedName>
    <alternativeName>
        <fullName evidence="8">tRNA(Ile)-2-lysyl-cytidine synthase</fullName>
    </alternativeName>
    <alternativeName>
        <fullName evidence="8">tRNA(Ile)-lysidine synthetase</fullName>
    </alternativeName>
</protein>
<name>A0AAF0CUT6_9ENTE</name>
<dbReference type="NCBIfam" id="TIGR02433">
    <property type="entry name" value="lysidine_TilS_C"/>
    <property type="match status" value="1"/>
</dbReference>
<dbReference type="InterPro" id="IPR011063">
    <property type="entry name" value="TilS/TtcA_N"/>
</dbReference>
<reference evidence="10" key="1">
    <citation type="submission" date="2022-10" db="EMBL/GenBank/DDBJ databases">
        <title>Vagococcus sp. isolated from poultry meat.</title>
        <authorList>
            <person name="Johansson P."/>
            <person name="Bjorkroth J."/>
        </authorList>
    </citation>
    <scope>NUCLEOTIDE SEQUENCE</scope>
    <source>
        <strain evidence="10">STAA11</strain>
    </source>
</reference>
<evidence type="ECO:0000313" key="11">
    <source>
        <dbReference type="Proteomes" id="UP001179647"/>
    </source>
</evidence>
<dbReference type="NCBIfam" id="TIGR02432">
    <property type="entry name" value="lysidine_TilS_N"/>
    <property type="match status" value="1"/>
</dbReference>
<dbReference type="CDD" id="cd01992">
    <property type="entry name" value="TilS_N"/>
    <property type="match status" value="1"/>
</dbReference>
<dbReference type="InterPro" id="IPR012094">
    <property type="entry name" value="tRNA_Ile_lys_synt"/>
</dbReference>
<comment type="subcellular location">
    <subcellularLocation>
        <location evidence="1 8">Cytoplasm</location>
    </subcellularLocation>
</comment>
<evidence type="ECO:0000313" key="10">
    <source>
        <dbReference type="EMBL" id="WEG73264.1"/>
    </source>
</evidence>
<evidence type="ECO:0000256" key="3">
    <source>
        <dbReference type="ARBA" id="ARBA00022598"/>
    </source>
</evidence>
<dbReference type="SUPFAM" id="SSF56037">
    <property type="entry name" value="PheT/TilS domain"/>
    <property type="match status" value="1"/>
</dbReference>
<keyword evidence="11" id="KW-1185">Reference proteome</keyword>
<comment type="function">
    <text evidence="8">Ligates lysine onto the cytidine present at position 34 of the AUA codon-specific tRNA(Ile) that contains the anticodon CAU, in an ATP-dependent manner. Cytidine is converted to lysidine, thus changing the amino acid specificity of the tRNA from methionine to isoleucine.</text>
</comment>
<dbReference type="InterPro" id="IPR014729">
    <property type="entry name" value="Rossmann-like_a/b/a_fold"/>
</dbReference>
<feature type="domain" description="Lysidine-tRNA(Ile) synthetase C-terminal" evidence="9">
    <location>
        <begin position="392"/>
        <end position="467"/>
    </location>
</feature>
<dbReference type="PANTHER" id="PTHR43033">
    <property type="entry name" value="TRNA(ILE)-LYSIDINE SYNTHASE-RELATED"/>
    <property type="match status" value="1"/>
</dbReference>
<dbReference type="InterPro" id="IPR012796">
    <property type="entry name" value="Lysidine-tRNA-synth_C"/>
</dbReference>
<dbReference type="EC" id="6.3.4.19" evidence="8"/>
<sequence>MLIEPFKQLITRIDEQIHQKKILLAVSGGVDSMVLLALFTGLPDECRPNIEVVHVNHHLRQESNEEEKFVKEYCHQLGVICHCKEWLECHHPLNNLEAAARDMRYAFFAKIAKEQNCDYVVTAHHGDDQAETILMRLVKGSQFRNLGGIQTVTHRANGLTVCRPLLIFSKEMIYEFAKAQNIPYREDQTNQITTYTRNRYRLQVIPNLKQENPNLLEHIQNFSRQIGYANEVIESVIEPLLADIVISKKVTCWQLDVTKLLRESEAVRYFILVEIMQQALVEKGVSINERQLSAVLSLLTAQKGQGVIQLSAGWVFKKRYASAFLMIASDTSDSNERVSEPYQLSVGENLFLSDKEWVTLVSAGETVIFPEKCQGWQRWELAVSSDSQKYPLMITRRQPGDKMIYNAQGQRKKIKRVLIDQKVPKEDREKIWVVRDAQQEISGIIPIKKSYLSIITETDKIHYRLIYLKGES</sequence>
<dbReference type="Gene3D" id="3.40.50.620">
    <property type="entry name" value="HUPs"/>
    <property type="match status" value="1"/>
</dbReference>
<dbReference type="GO" id="GO:0005737">
    <property type="term" value="C:cytoplasm"/>
    <property type="evidence" value="ECO:0007669"/>
    <property type="project" value="UniProtKB-SubCell"/>
</dbReference>
<dbReference type="PANTHER" id="PTHR43033:SF1">
    <property type="entry name" value="TRNA(ILE)-LYSIDINE SYNTHASE-RELATED"/>
    <property type="match status" value="1"/>
</dbReference>
<dbReference type="InterPro" id="IPR012795">
    <property type="entry name" value="tRNA_Ile_lys_synt_N"/>
</dbReference>
<gene>
    <name evidence="8 10" type="primary">tilS</name>
    <name evidence="10" type="ORF">OL234_10070</name>
</gene>
<dbReference type="Pfam" id="PF11734">
    <property type="entry name" value="TilS_C"/>
    <property type="match status" value="1"/>
</dbReference>
<dbReference type="KEGG" id="vie:OL234_10070"/>
<accession>A0AAF0CUT6</accession>
<evidence type="ECO:0000256" key="1">
    <source>
        <dbReference type="ARBA" id="ARBA00004496"/>
    </source>
</evidence>
<dbReference type="SUPFAM" id="SSF52402">
    <property type="entry name" value="Adenine nucleotide alpha hydrolases-like"/>
    <property type="match status" value="1"/>
</dbReference>
<organism evidence="10 11">
    <name type="scientific">Vagococcus intermedius</name>
    <dbReference type="NCBI Taxonomy" id="2991418"/>
    <lineage>
        <taxon>Bacteria</taxon>
        <taxon>Bacillati</taxon>
        <taxon>Bacillota</taxon>
        <taxon>Bacilli</taxon>
        <taxon>Lactobacillales</taxon>
        <taxon>Enterococcaceae</taxon>
        <taxon>Vagococcus</taxon>
    </lineage>
</organism>
<dbReference type="HAMAP" id="MF_01161">
    <property type="entry name" value="tRNA_Ile_lys_synt"/>
    <property type="match status" value="1"/>
</dbReference>
<dbReference type="RefSeq" id="WP_275469067.1">
    <property type="nucleotide sequence ID" value="NZ_CP110232.1"/>
</dbReference>
<dbReference type="AlphaFoldDB" id="A0AAF0CUT6"/>
<dbReference type="EMBL" id="CP110232">
    <property type="protein sequence ID" value="WEG73264.1"/>
    <property type="molecule type" value="Genomic_DNA"/>
</dbReference>
<keyword evidence="2 8" id="KW-0963">Cytoplasm</keyword>
<evidence type="ECO:0000256" key="2">
    <source>
        <dbReference type="ARBA" id="ARBA00022490"/>
    </source>
</evidence>
<evidence type="ECO:0000256" key="7">
    <source>
        <dbReference type="ARBA" id="ARBA00048539"/>
    </source>
</evidence>
<dbReference type="Pfam" id="PF01171">
    <property type="entry name" value="ATP_bind_3"/>
    <property type="match status" value="1"/>
</dbReference>
<evidence type="ECO:0000256" key="6">
    <source>
        <dbReference type="ARBA" id="ARBA00022840"/>
    </source>
</evidence>
<evidence type="ECO:0000259" key="9">
    <source>
        <dbReference type="SMART" id="SM00977"/>
    </source>
</evidence>
<evidence type="ECO:0000256" key="5">
    <source>
        <dbReference type="ARBA" id="ARBA00022741"/>
    </source>
</evidence>
<keyword evidence="4 8" id="KW-0819">tRNA processing</keyword>
<dbReference type="SMART" id="SM00977">
    <property type="entry name" value="TilS_C"/>
    <property type="match status" value="1"/>
</dbReference>
<comment type="domain">
    <text evidence="8">The N-terminal region contains the highly conserved SGGXDS motif, predicted to be a P-loop motif involved in ATP binding.</text>
</comment>
<keyword evidence="3 8" id="KW-0436">Ligase</keyword>
<dbReference type="Proteomes" id="UP001179647">
    <property type="component" value="Chromosome"/>
</dbReference>
<dbReference type="GO" id="GO:0032267">
    <property type="term" value="F:tRNA(Ile)-lysidine synthase activity"/>
    <property type="evidence" value="ECO:0007669"/>
    <property type="project" value="UniProtKB-EC"/>
</dbReference>
<keyword evidence="5 8" id="KW-0547">Nucleotide-binding</keyword>
<comment type="catalytic activity">
    <reaction evidence="7 8">
        <text>cytidine(34) in tRNA(Ile2) + L-lysine + ATP = lysidine(34) in tRNA(Ile2) + AMP + diphosphate + H(+)</text>
        <dbReference type="Rhea" id="RHEA:43744"/>
        <dbReference type="Rhea" id="RHEA-COMP:10625"/>
        <dbReference type="Rhea" id="RHEA-COMP:10670"/>
        <dbReference type="ChEBI" id="CHEBI:15378"/>
        <dbReference type="ChEBI" id="CHEBI:30616"/>
        <dbReference type="ChEBI" id="CHEBI:32551"/>
        <dbReference type="ChEBI" id="CHEBI:33019"/>
        <dbReference type="ChEBI" id="CHEBI:82748"/>
        <dbReference type="ChEBI" id="CHEBI:83665"/>
        <dbReference type="ChEBI" id="CHEBI:456215"/>
        <dbReference type="EC" id="6.3.4.19"/>
    </reaction>
</comment>
<keyword evidence="6 8" id="KW-0067">ATP-binding</keyword>
<dbReference type="GO" id="GO:0006400">
    <property type="term" value="P:tRNA modification"/>
    <property type="evidence" value="ECO:0007669"/>
    <property type="project" value="UniProtKB-UniRule"/>
</dbReference>
<feature type="binding site" evidence="8">
    <location>
        <begin position="27"/>
        <end position="32"/>
    </location>
    <ligand>
        <name>ATP</name>
        <dbReference type="ChEBI" id="CHEBI:30616"/>
    </ligand>
</feature>
<evidence type="ECO:0000256" key="8">
    <source>
        <dbReference type="HAMAP-Rule" id="MF_01161"/>
    </source>
</evidence>
<proteinExistence type="inferred from homology"/>
<comment type="similarity">
    <text evidence="8">Belongs to the tRNA(Ile)-lysidine synthase family.</text>
</comment>
<dbReference type="GO" id="GO:0005524">
    <property type="term" value="F:ATP binding"/>
    <property type="evidence" value="ECO:0007669"/>
    <property type="project" value="UniProtKB-UniRule"/>
</dbReference>